<keyword evidence="4 6" id="KW-0464">Manganese</keyword>
<dbReference type="EMBL" id="DSLA01000135">
    <property type="protein sequence ID" value="HEH36118.1"/>
    <property type="molecule type" value="Genomic_DNA"/>
</dbReference>
<comment type="caution">
    <text evidence="9">The sequence shown here is derived from an EMBL/GenBank/DDBJ whole genome shotgun (WGS) entry which is preliminary data.</text>
</comment>
<dbReference type="EC" id="3.5.4.2" evidence="2 6"/>
<evidence type="ECO:0000256" key="2">
    <source>
        <dbReference type="ARBA" id="ARBA00012782"/>
    </source>
</evidence>
<dbReference type="GO" id="GO:0000034">
    <property type="term" value="F:adenine deaminase activity"/>
    <property type="evidence" value="ECO:0007669"/>
    <property type="project" value="UniProtKB-UniRule"/>
</dbReference>
<dbReference type="NCBIfam" id="TIGR01178">
    <property type="entry name" value="ade"/>
    <property type="match status" value="1"/>
</dbReference>
<dbReference type="InterPro" id="IPR006679">
    <property type="entry name" value="Adenine_deam"/>
</dbReference>
<dbReference type="PANTHER" id="PTHR11113:SF2">
    <property type="entry name" value="ADENINE DEAMINASE"/>
    <property type="match status" value="1"/>
</dbReference>
<keyword evidence="3 6" id="KW-0378">Hydrolase</keyword>
<accession>A0A7J2TL56</accession>
<dbReference type="Pfam" id="PF01979">
    <property type="entry name" value="Amidohydro_1"/>
    <property type="match status" value="1"/>
</dbReference>
<dbReference type="InterPro" id="IPR032466">
    <property type="entry name" value="Metal_Hydrolase"/>
</dbReference>
<comment type="cofactor">
    <cofactor evidence="6">
        <name>Mn(2+)</name>
        <dbReference type="ChEBI" id="CHEBI:29035"/>
    </cofactor>
</comment>
<feature type="domain" description="Adenine deaminase C-terminal" evidence="8">
    <location>
        <begin position="402"/>
        <end position="549"/>
    </location>
</feature>
<proteinExistence type="inferred from homology"/>
<dbReference type="GO" id="GO:0006146">
    <property type="term" value="P:adenine catabolic process"/>
    <property type="evidence" value="ECO:0007669"/>
    <property type="project" value="InterPro"/>
</dbReference>
<feature type="domain" description="Amidohydrolase-related" evidence="7">
    <location>
        <begin position="73"/>
        <end position="346"/>
    </location>
</feature>
<dbReference type="Gene3D" id="3.20.20.140">
    <property type="entry name" value="Metal-dependent hydrolases"/>
    <property type="match status" value="1"/>
</dbReference>
<comment type="similarity">
    <text evidence="1 6">Belongs to the metallo-dependent hydrolases superfamily. Adenine deaminase family.</text>
</comment>
<evidence type="ECO:0000259" key="8">
    <source>
        <dbReference type="Pfam" id="PF13382"/>
    </source>
</evidence>
<evidence type="ECO:0000259" key="7">
    <source>
        <dbReference type="Pfam" id="PF01979"/>
    </source>
</evidence>
<protein>
    <recommendedName>
        <fullName evidence="2 6">Adenine deaminase</fullName>
        <shortName evidence="6">Adenase</shortName>
        <shortName evidence="6">Adenine aminase</shortName>
        <ecNumber evidence="2 6">3.5.4.2</ecNumber>
    </recommendedName>
</protein>
<dbReference type="CDD" id="cd01295">
    <property type="entry name" value="AdeC"/>
    <property type="match status" value="1"/>
</dbReference>
<evidence type="ECO:0000256" key="4">
    <source>
        <dbReference type="ARBA" id="ARBA00023211"/>
    </source>
</evidence>
<evidence type="ECO:0000256" key="1">
    <source>
        <dbReference type="ARBA" id="ARBA00006773"/>
    </source>
</evidence>
<evidence type="ECO:0000313" key="9">
    <source>
        <dbReference type="EMBL" id="HEH36118.1"/>
    </source>
</evidence>
<comment type="catalytic activity">
    <reaction evidence="5 6">
        <text>adenine + H2O + H(+) = hypoxanthine + NH4(+)</text>
        <dbReference type="Rhea" id="RHEA:23688"/>
        <dbReference type="ChEBI" id="CHEBI:15377"/>
        <dbReference type="ChEBI" id="CHEBI:15378"/>
        <dbReference type="ChEBI" id="CHEBI:16708"/>
        <dbReference type="ChEBI" id="CHEBI:17368"/>
        <dbReference type="ChEBI" id="CHEBI:28938"/>
        <dbReference type="EC" id="3.5.4.2"/>
    </reaction>
</comment>
<name>A0A7J2TL56_ARCFL</name>
<dbReference type="SUPFAM" id="SSF51556">
    <property type="entry name" value="Metallo-dependent hydrolases"/>
    <property type="match status" value="1"/>
</dbReference>
<dbReference type="InterPro" id="IPR006680">
    <property type="entry name" value="Amidohydro-rel"/>
</dbReference>
<evidence type="ECO:0000256" key="5">
    <source>
        <dbReference type="ARBA" id="ARBA00047720"/>
    </source>
</evidence>
<reference evidence="9" key="1">
    <citation type="journal article" date="2020" name="mSystems">
        <title>Genome- and Community-Level Interaction Insights into Carbon Utilization and Element Cycling Functions of Hydrothermarchaeota in Hydrothermal Sediment.</title>
        <authorList>
            <person name="Zhou Z."/>
            <person name="Liu Y."/>
            <person name="Xu W."/>
            <person name="Pan J."/>
            <person name="Luo Z.H."/>
            <person name="Li M."/>
        </authorList>
    </citation>
    <scope>NUCLEOTIDE SEQUENCE [LARGE SCALE GENOMIC DNA]</scope>
    <source>
        <strain evidence="9">SpSt-26</strain>
    </source>
</reference>
<evidence type="ECO:0000256" key="3">
    <source>
        <dbReference type="ARBA" id="ARBA00022801"/>
    </source>
</evidence>
<dbReference type="InterPro" id="IPR011059">
    <property type="entry name" value="Metal-dep_hydrolase_composite"/>
</dbReference>
<dbReference type="Gene3D" id="2.30.40.10">
    <property type="entry name" value="Urease, subunit C, domain 1"/>
    <property type="match status" value="1"/>
</dbReference>
<dbReference type="AlphaFoldDB" id="A0A7J2TL56"/>
<dbReference type="InterPro" id="IPR026912">
    <property type="entry name" value="Adenine_deam_C"/>
</dbReference>
<evidence type="ECO:0000256" key="6">
    <source>
        <dbReference type="HAMAP-Rule" id="MF_01518"/>
    </source>
</evidence>
<dbReference type="HAMAP" id="MF_01518">
    <property type="entry name" value="Adenine_deamin"/>
    <property type="match status" value="1"/>
</dbReference>
<sequence length="560" mass="61615">MISSGKLSKDEIKRLISVARGKERADLVIKRAEVVNVLTEEIYTADIAICADRIAGIGNYDGIKEIDAKGLYAVPGLIDAHTHVEMSMLTLSEFSRIVVPRGNTCIVADPHEIANVLGKKGIIYLLEEAKIAPIRFYCLIPSCVPSSPLETSGAEIGFEEVEELSKFEGVIGLAEFMNYPAVLESRDDAIEKIIRASIVDGHCPKLSGKDLNAYVSAGILSDHESTEINEAKEKLRLGMRIMIREGSAGRNLKALKSIAGNRYTMLVTDGDRSVKDLIKEGYLDSVFRKAVAEGIDEIRALQMVTINPAEYFGIKAGLISPGRFADIVLLRDLRNFDVKRVFVGGKEPEFKKYTYPKDAVSSVRAKKIGKEDLEMKKGFARIIEIIDGEIVTGESLEFVEGIDKDRDILKAVVVERHHFTGRIGKAYVRGFGLKKGAIAQTIAHDAHNIVSVGASDEAICEAVNRLIDLGGGIVVYDGEFLELPLRIAGLMSEERAEEVAEKVEKIEMKLRNLGCRLRSPIITLSFMALPVIPKLKLTDLGLVDVEKFEVVEPVIDQKAY</sequence>
<dbReference type="PANTHER" id="PTHR11113">
    <property type="entry name" value="N-ACETYLGLUCOSAMINE-6-PHOSPHATE DEACETYLASE"/>
    <property type="match status" value="1"/>
</dbReference>
<organism evidence="9">
    <name type="scientific">Archaeoglobus fulgidus</name>
    <dbReference type="NCBI Taxonomy" id="2234"/>
    <lineage>
        <taxon>Archaea</taxon>
        <taxon>Methanobacteriati</taxon>
        <taxon>Methanobacteriota</taxon>
        <taxon>Archaeoglobi</taxon>
        <taxon>Archaeoglobales</taxon>
        <taxon>Archaeoglobaceae</taxon>
        <taxon>Archaeoglobus</taxon>
    </lineage>
</organism>
<gene>
    <name evidence="6 9" type="primary">ade</name>
    <name evidence="9" type="ORF">ENP88_08345</name>
</gene>
<dbReference type="SUPFAM" id="SSF51338">
    <property type="entry name" value="Composite domain of metallo-dependent hydrolases"/>
    <property type="match status" value="1"/>
</dbReference>
<dbReference type="Pfam" id="PF13382">
    <property type="entry name" value="Adenine_deam_C"/>
    <property type="match status" value="1"/>
</dbReference>